<accession>A0A847U127</accession>
<keyword evidence="1" id="KW-0812">Transmembrane</keyword>
<protein>
    <submittedName>
        <fullName evidence="2">Uncharacterized protein</fullName>
    </submittedName>
</protein>
<name>A0A847U127_9EURY</name>
<sequence>MPTRETAVSQTVEYETKPCVHCDREVVVDDVDVETEDATGSILALGDAVQTDEFDIKQGPSLPRDQINSNRTSVATVMGGKISIRAVCDECSNRIYNHPHDTHVAVHNTHFDVGAVNRWTHREAIFIGVAIYFAGFFSVVLMLLLGV</sequence>
<dbReference type="RefSeq" id="WP_170083416.1">
    <property type="nucleotide sequence ID" value="NZ_WOWB01000001.1"/>
</dbReference>
<dbReference type="EMBL" id="WOWB01000001">
    <property type="protein sequence ID" value="NLV06446.1"/>
    <property type="molecule type" value="Genomic_DNA"/>
</dbReference>
<keyword evidence="1" id="KW-0472">Membrane</keyword>
<dbReference type="Proteomes" id="UP000610611">
    <property type="component" value="Unassembled WGS sequence"/>
</dbReference>
<evidence type="ECO:0000256" key="1">
    <source>
        <dbReference type="SAM" id="Phobius"/>
    </source>
</evidence>
<feature type="transmembrane region" description="Helical" evidence="1">
    <location>
        <begin position="124"/>
        <end position="145"/>
    </location>
</feature>
<gene>
    <name evidence="2" type="ORF">GOC83_09930</name>
</gene>
<reference evidence="2" key="1">
    <citation type="submission" date="2019-12" db="EMBL/GenBank/DDBJ databases">
        <title>The whole-genome sequencing of Haloarcula japonica strain pws8.</title>
        <authorList>
            <person name="Verma D.K."/>
            <person name="Gopal K."/>
            <person name="Prasad E.S."/>
        </authorList>
    </citation>
    <scope>NUCLEOTIDE SEQUENCE</scope>
    <source>
        <strain evidence="2">Pws8</strain>
    </source>
</reference>
<evidence type="ECO:0000313" key="3">
    <source>
        <dbReference type="Proteomes" id="UP000610611"/>
    </source>
</evidence>
<keyword evidence="1" id="KW-1133">Transmembrane helix</keyword>
<comment type="caution">
    <text evidence="2">The sequence shown here is derived from an EMBL/GenBank/DDBJ whole genome shotgun (WGS) entry which is preliminary data.</text>
</comment>
<evidence type="ECO:0000313" key="2">
    <source>
        <dbReference type="EMBL" id="NLV06446.1"/>
    </source>
</evidence>
<proteinExistence type="predicted"/>
<dbReference type="AlphaFoldDB" id="A0A847U127"/>
<organism evidence="2 3">
    <name type="scientific">Haloarcula rubripromontorii</name>
    <dbReference type="NCBI Taxonomy" id="1705562"/>
    <lineage>
        <taxon>Archaea</taxon>
        <taxon>Methanobacteriati</taxon>
        <taxon>Methanobacteriota</taxon>
        <taxon>Stenosarchaea group</taxon>
        <taxon>Halobacteria</taxon>
        <taxon>Halobacteriales</taxon>
        <taxon>Haloarculaceae</taxon>
        <taxon>Haloarcula</taxon>
    </lineage>
</organism>